<evidence type="ECO:0000313" key="1">
    <source>
        <dbReference type="EMBL" id="CCD11591.1"/>
    </source>
</evidence>
<evidence type="ECO:0000313" key="2">
    <source>
        <dbReference type="Proteomes" id="UP000000702"/>
    </source>
</evidence>
<dbReference type="AlphaFoldDB" id="F9W383"/>
<dbReference type="Proteomes" id="UP000000702">
    <property type="component" value="Unassembled WGS sequence"/>
</dbReference>
<dbReference type="EMBL" id="CAEQ01000369">
    <property type="protein sequence ID" value="CCD11591.1"/>
    <property type="molecule type" value="Genomic_DNA"/>
</dbReference>
<gene>
    <name evidence="1" type="ORF">TCIL3000_0_25620</name>
</gene>
<reference evidence="2" key="1">
    <citation type="submission" date="2011-07" db="EMBL/GenBank/DDBJ databases">
        <title>Divergent evolution of antigenic variation in African trypanosomes.</title>
        <authorList>
            <person name="Jackson A.P."/>
            <person name="Berry A."/>
            <person name="Allison H.C."/>
            <person name="Burton P."/>
            <person name="Anderson J."/>
            <person name="Aslett M."/>
            <person name="Brown R."/>
            <person name="Corton N."/>
            <person name="Harris D."/>
            <person name="Hauser H."/>
            <person name="Gamble J."/>
            <person name="Gilderthorp R."/>
            <person name="McQuillan J."/>
            <person name="Quail M.A."/>
            <person name="Sanders M."/>
            <person name="Van Tonder A."/>
            <person name="Ginger M.L."/>
            <person name="Donelson J.E."/>
            <person name="Field M.C."/>
            <person name="Barry J.D."/>
            <person name="Berriman M."/>
            <person name="Hertz-Fowler C."/>
        </authorList>
    </citation>
    <scope>NUCLEOTIDE SEQUENCE [LARGE SCALE GENOMIC DNA]</scope>
    <source>
        <strain evidence="2">IL3000</strain>
    </source>
</reference>
<proteinExistence type="predicted"/>
<comment type="caution">
    <text evidence="1">The sequence shown here is derived from an EMBL/GenBank/DDBJ whole genome shotgun (WGS) entry which is preliminary data.</text>
</comment>
<keyword evidence="2" id="KW-1185">Reference proteome</keyword>
<name>F9W383_TRYCI</name>
<protein>
    <submittedName>
        <fullName evidence="1">Uncharacterized protein</fullName>
    </submittedName>
</protein>
<organism evidence="1 2">
    <name type="scientific">Trypanosoma congolense (strain IL3000)</name>
    <dbReference type="NCBI Taxonomy" id="1068625"/>
    <lineage>
        <taxon>Eukaryota</taxon>
        <taxon>Discoba</taxon>
        <taxon>Euglenozoa</taxon>
        <taxon>Kinetoplastea</taxon>
        <taxon>Metakinetoplastina</taxon>
        <taxon>Trypanosomatida</taxon>
        <taxon>Trypanosomatidae</taxon>
        <taxon>Trypanosoma</taxon>
        <taxon>Nannomonas</taxon>
    </lineage>
</organism>
<accession>F9W383</accession>
<sequence length="115" mass="12895">MGECLHSHRCGDAEYRLRVIFSVFFCSFRVRSLACPAVLMEHTHYPHPPFPRLPRAPCALSAASVFSARGISAPLLLHGYATQISFAASTLHSRSSHFLLKKNSWCPSCLFRFLT</sequence>
<reference evidence="1 2" key="2">
    <citation type="journal article" date="2012" name="Proc. Natl. Acad. Sci. U.S.A.">
        <title>Antigenic diversity is generated by distinct evolutionary mechanisms in African trypanosome species.</title>
        <authorList>
            <person name="Jackson A.P."/>
            <person name="Berry A."/>
            <person name="Aslett M."/>
            <person name="Allison H.C."/>
            <person name="Burton P."/>
            <person name="Vavrova-Anderson J."/>
            <person name="Brown R."/>
            <person name="Browne H."/>
            <person name="Corton N."/>
            <person name="Hauser H."/>
            <person name="Gamble J."/>
            <person name="Gilderthorp R."/>
            <person name="Marcello L."/>
            <person name="McQuillan J."/>
            <person name="Otto T.D."/>
            <person name="Quail M.A."/>
            <person name="Sanders M.J."/>
            <person name="van Tonder A."/>
            <person name="Ginger M.L."/>
            <person name="Field M.C."/>
            <person name="Barry J.D."/>
            <person name="Hertz-Fowler C."/>
            <person name="Berriman M."/>
        </authorList>
    </citation>
    <scope>NUCLEOTIDE SEQUENCE [LARGE SCALE GENOMIC DNA]</scope>
    <source>
        <strain evidence="1 2">IL3000</strain>
    </source>
</reference>